<proteinExistence type="predicted"/>
<protein>
    <submittedName>
        <fullName evidence="2">6-aminohexanoate-dimer hydrolase</fullName>
        <ecNumber evidence="2">3.5.1.46</ecNumber>
    </submittedName>
</protein>
<evidence type="ECO:0000259" key="1">
    <source>
        <dbReference type="Pfam" id="PF00144"/>
    </source>
</evidence>
<dbReference type="Pfam" id="PF00144">
    <property type="entry name" value="Beta-lactamase"/>
    <property type="match status" value="1"/>
</dbReference>
<dbReference type="RefSeq" id="WP_087108408.1">
    <property type="nucleotide sequence ID" value="NZ_CBCSCN010000009.1"/>
</dbReference>
<accession>A0A1X7AI28</accession>
<dbReference type="SUPFAM" id="SSF56601">
    <property type="entry name" value="beta-lactamase/transpeptidase-like"/>
    <property type="match status" value="1"/>
</dbReference>
<dbReference type="OrthoDB" id="9814204at2"/>
<dbReference type="PANTHER" id="PTHR43283">
    <property type="entry name" value="BETA-LACTAMASE-RELATED"/>
    <property type="match status" value="1"/>
</dbReference>
<dbReference type="AlphaFoldDB" id="A0A1X7AI28"/>
<dbReference type="EC" id="3.5.1.46" evidence="2"/>
<organism evidence="2 3">
    <name type="scientific">Parendozoicomonas haliclonae</name>
    <dbReference type="NCBI Taxonomy" id="1960125"/>
    <lineage>
        <taxon>Bacteria</taxon>
        <taxon>Pseudomonadati</taxon>
        <taxon>Pseudomonadota</taxon>
        <taxon>Gammaproteobacteria</taxon>
        <taxon>Oceanospirillales</taxon>
        <taxon>Endozoicomonadaceae</taxon>
        <taxon>Parendozoicomonas</taxon>
    </lineage>
</organism>
<sequence length="405" mass="44754">MKKKLLGITAAVSVAGGALTLNYWDSIQRMYFVGTLFTGEEQYQNFARVKELFPVSTMEAPEQPKTFPTGKKLSLPESFQYDNQTIDTAQFLEESDTGALLILQDGKIRYEDYSLSGGKNVQWLSMSVAKSVTSLALGIAIDEGHIKSIEQPVTEYLPLLKGSAYDGVRIKDILQMSSGAAWNEDYSNPDSEVLKMGRLMAAGGSLDEFIAEMKPDREPGTFNQYNSADTQVLGALLAKTTGQSLNDYAAKNIWQPLGMEHPGYWIIDDHGRAMAFGGLNATARDYAKIGELYRHNGNWNGQQIVSSQWVTDSTRADAPHLLPGDNPLSDYSLGYGYQWWLMDGDEGEYSAIGVYNQFIYVNPSRNLTIVKLSANSDYGTDDTEATAKELATIELFRAIGQNLTK</sequence>
<feature type="domain" description="Beta-lactamase-related" evidence="1">
    <location>
        <begin position="98"/>
        <end position="386"/>
    </location>
</feature>
<keyword evidence="2" id="KW-0378">Hydrolase</keyword>
<dbReference type="InterPro" id="IPR001466">
    <property type="entry name" value="Beta-lactam-related"/>
</dbReference>
<keyword evidence="3" id="KW-1185">Reference proteome</keyword>
<reference evidence="2 3" key="1">
    <citation type="submission" date="2017-03" db="EMBL/GenBank/DDBJ databases">
        <authorList>
            <person name="Afonso C.L."/>
            <person name="Miller P.J."/>
            <person name="Scott M.A."/>
            <person name="Spackman E."/>
            <person name="Goraichik I."/>
            <person name="Dimitrov K.M."/>
            <person name="Suarez D.L."/>
            <person name="Swayne D.E."/>
        </authorList>
    </citation>
    <scope>NUCLEOTIDE SEQUENCE [LARGE SCALE GENOMIC DNA]</scope>
    <source>
        <strain evidence="2">SB41UT1</strain>
    </source>
</reference>
<dbReference type="PANTHER" id="PTHR43283:SF14">
    <property type="entry name" value="BLL8153 PROTEIN"/>
    <property type="match status" value="1"/>
</dbReference>
<dbReference type="InterPro" id="IPR012338">
    <property type="entry name" value="Beta-lactam/transpept-like"/>
</dbReference>
<evidence type="ECO:0000313" key="3">
    <source>
        <dbReference type="Proteomes" id="UP000196573"/>
    </source>
</evidence>
<dbReference type="EMBL" id="FWPT01000003">
    <property type="protein sequence ID" value="SMA42681.1"/>
    <property type="molecule type" value="Genomic_DNA"/>
</dbReference>
<dbReference type="GO" id="GO:0019875">
    <property type="term" value="F:6-aminohexanoate-dimer hydrolase activity"/>
    <property type="evidence" value="ECO:0007669"/>
    <property type="project" value="UniProtKB-EC"/>
</dbReference>
<name>A0A1X7AI28_9GAMM</name>
<dbReference type="Proteomes" id="UP000196573">
    <property type="component" value="Unassembled WGS sequence"/>
</dbReference>
<gene>
    <name evidence="2" type="primary">nylB_1</name>
    <name evidence="2" type="ORF">EHSB41UT_01469</name>
</gene>
<dbReference type="InterPro" id="IPR050789">
    <property type="entry name" value="Diverse_Enzym_Activities"/>
</dbReference>
<evidence type="ECO:0000313" key="2">
    <source>
        <dbReference type="EMBL" id="SMA42681.1"/>
    </source>
</evidence>
<dbReference type="Gene3D" id="3.40.710.10">
    <property type="entry name" value="DD-peptidase/beta-lactamase superfamily"/>
    <property type="match status" value="1"/>
</dbReference>